<comment type="caution">
    <text evidence="11">The sequence shown here is derived from an EMBL/GenBank/DDBJ whole genome shotgun (WGS) entry which is preliminary data.</text>
</comment>
<dbReference type="Pfam" id="PF02687">
    <property type="entry name" value="FtsX"/>
    <property type="match status" value="2"/>
</dbReference>
<dbReference type="InterPro" id="IPR025857">
    <property type="entry name" value="MacB_PCD"/>
</dbReference>
<dbReference type="EMBL" id="PUIA01000081">
    <property type="protein sequence ID" value="PQO25559.1"/>
    <property type="molecule type" value="Genomic_DNA"/>
</dbReference>
<keyword evidence="3 8" id="KW-0812">Transmembrane</keyword>
<feature type="domain" description="ABC3 transporter permease C-terminal" evidence="9">
    <location>
        <begin position="304"/>
        <end position="419"/>
    </location>
</feature>
<dbReference type="RefSeq" id="WP_105359044.1">
    <property type="nucleotide sequence ID" value="NZ_PUIA01000081.1"/>
</dbReference>
<protein>
    <submittedName>
        <fullName evidence="11">ABC transporter</fullName>
    </submittedName>
</protein>
<evidence type="ECO:0000256" key="6">
    <source>
        <dbReference type="ARBA" id="ARBA00038076"/>
    </source>
</evidence>
<feature type="domain" description="ABC3 transporter permease C-terminal" evidence="9">
    <location>
        <begin position="806"/>
        <end position="925"/>
    </location>
</feature>
<organism evidence="11 12">
    <name type="scientific">Blastopirellula marina</name>
    <dbReference type="NCBI Taxonomy" id="124"/>
    <lineage>
        <taxon>Bacteria</taxon>
        <taxon>Pseudomonadati</taxon>
        <taxon>Planctomycetota</taxon>
        <taxon>Planctomycetia</taxon>
        <taxon>Pirellulales</taxon>
        <taxon>Pirellulaceae</taxon>
        <taxon>Blastopirellula</taxon>
    </lineage>
</organism>
<dbReference type="Pfam" id="PF12704">
    <property type="entry name" value="MacB_PCD"/>
    <property type="match status" value="1"/>
</dbReference>
<comment type="subcellular location">
    <subcellularLocation>
        <location evidence="1">Cell membrane</location>
        <topology evidence="1">Multi-pass membrane protein</topology>
    </subcellularLocation>
</comment>
<feature type="transmembrane region" description="Helical" evidence="8">
    <location>
        <begin position="302"/>
        <end position="324"/>
    </location>
</feature>
<feature type="region of interest" description="Disordered" evidence="7">
    <location>
        <begin position="104"/>
        <end position="140"/>
    </location>
</feature>
<evidence type="ECO:0000256" key="5">
    <source>
        <dbReference type="ARBA" id="ARBA00023136"/>
    </source>
</evidence>
<evidence type="ECO:0000256" key="4">
    <source>
        <dbReference type="ARBA" id="ARBA00022989"/>
    </source>
</evidence>
<dbReference type="GO" id="GO:0022857">
    <property type="term" value="F:transmembrane transporter activity"/>
    <property type="evidence" value="ECO:0007669"/>
    <property type="project" value="TreeGrafter"/>
</dbReference>
<feature type="transmembrane region" description="Helical" evidence="8">
    <location>
        <begin position="798"/>
        <end position="822"/>
    </location>
</feature>
<reference evidence="11 12" key="1">
    <citation type="submission" date="2018-02" db="EMBL/GenBank/DDBJ databases">
        <title>Comparative genomes isolates from brazilian mangrove.</title>
        <authorList>
            <person name="Araujo J.E."/>
            <person name="Taketani R.G."/>
            <person name="Silva M.C.P."/>
            <person name="Loureco M.V."/>
            <person name="Andreote F.D."/>
        </authorList>
    </citation>
    <scope>NUCLEOTIDE SEQUENCE [LARGE SCALE GENOMIC DNA]</scope>
    <source>
        <strain evidence="11 12">HEX-2 MGV</strain>
    </source>
</reference>
<evidence type="ECO:0000256" key="3">
    <source>
        <dbReference type="ARBA" id="ARBA00022692"/>
    </source>
</evidence>
<feature type="transmembrane region" description="Helical" evidence="8">
    <location>
        <begin position="344"/>
        <end position="373"/>
    </location>
</feature>
<dbReference type="AlphaFoldDB" id="A0A2S8F090"/>
<feature type="transmembrane region" description="Helical" evidence="8">
    <location>
        <begin position="436"/>
        <end position="458"/>
    </location>
</feature>
<evidence type="ECO:0000256" key="1">
    <source>
        <dbReference type="ARBA" id="ARBA00004651"/>
    </source>
</evidence>
<keyword evidence="5 8" id="KW-0472">Membrane</keyword>
<feature type="transmembrane region" description="Helical" evidence="8">
    <location>
        <begin position="464"/>
        <end position="492"/>
    </location>
</feature>
<feature type="transmembrane region" description="Helical" evidence="8">
    <location>
        <begin position="901"/>
        <end position="921"/>
    </location>
</feature>
<dbReference type="InterPro" id="IPR003838">
    <property type="entry name" value="ABC3_permease_C"/>
</dbReference>
<name>A0A2S8F090_9BACT</name>
<dbReference type="GO" id="GO:0005886">
    <property type="term" value="C:plasma membrane"/>
    <property type="evidence" value="ECO:0007669"/>
    <property type="project" value="UniProtKB-SubCell"/>
</dbReference>
<evidence type="ECO:0000259" key="9">
    <source>
        <dbReference type="Pfam" id="PF02687"/>
    </source>
</evidence>
<proteinExistence type="inferred from homology"/>
<feature type="domain" description="MacB-like periplasmic core" evidence="10">
    <location>
        <begin position="23"/>
        <end position="261"/>
    </location>
</feature>
<feature type="transmembrane region" description="Helical" evidence="8">
    <location>
        <begin position="854"/>
        <end position="881"/>
    </location>
</feature>
<evidence type="ECO:0000313" key="12">
    <source>
        <dbReference type="Proteomes" id="UP000240009"/>
    </source>
</evidence>
<evidence type="ECO:0000313" key="11">
    <source>
        <dbReference type="EMBL" id="PQO25559.1"/>
    </source>
</evidence>
<evidence type="ECO:0000259" key="10">
    <source>
        <dbReference type="Pfam" id="PF12704"/>
    </source>
</evidence>
<sequence length="937" mass="101237">MRKVLRLAWSFLWESPVRVALTITATAAATCLVIWIASGYDALEKTFDDYANLAMGRYELAVAPIEQKEEKFVPPEVLDDLRSDPVVANADPMWAVRAEVIPPKSASPAARDKDNSDNNGPPTGYGGGPNIRRPGSLPGTLLMITDAPEAPFEMLRGDWLSTEESDVPQVVVRTETAQRMGIDVGDMLTLKQNDQDHKLQVIGILDAPKLRGAGDSALPILAPSKGEIFLTQSAVERILTDTPKISLIAVSLKEETDINTFRFGWAPKLSSYATPVQFQQAFEVEEALDQSSSAANVRLQSFAATGVSMLVAFLVVLCTLSMGVNERIRQYAILRSLSFTRFQIAQLITLEGLFLGGLGFLTGLGISYLALLAVGMAASRVLDHGVTLGRHSVLLGMAATLGGAFIASIIPAYGATRVKPIDAMSPRVEDAGEEQFSRIGFLVGLVLIAVNPVLTFLVPPPFEAGIPVLMTIGFASMAIGFILISPAIVAGVDRWISPVLARWMGIDPKLLACQITSHLWRTVGASISLAVGVGLFIGIQVWGFTMLEGFIPGPWAPNALVQFNSGGLSRSEANAVVDIPGINPERSFPIVVEQPRMREDLTNSAERASVIRQDNIVLVGIDASRAFSGSDPFLKFEWVEGNPEEASKKLVSGRGCIVPDHFLRETGLKIGDTFALVPPENAKKVVAYEIAGAVKLPGWHWQTKLTGFRTRTHRAAALVFANYDPVARDFDLPQASHVWFDFASSDADPQQIQNLASQFYTKRVQMQGTGTTPMEEAEVSVIPVNQIRERTRGAARRWIWLVSQVPLIASLIASIGVLNVFLASVRARRWEFGVLRGIGITSSTIIRAVLAEGILIGIVAGILSVGFGIMCGWCGCGIAQYMSFFGGMQPDLVIPWEAVTIGLVGLIILATLSAAWPAYLIGKIRPLVLLQEGRGSF</sequence>
<dbReference type="InterPro" id="IPR050250">
    <property type="entry name" value="Macrolide_Exporter_MacB"/>
</dbReference>
<dbReference type="Proteomes" id="UP000240009">
    <property type="component" value="Unassembled WGS sequence"/>
</dbReference>
<dbReference type="PANTHER" id="PTHR30572:SF4">
    <property type="entry name" value="ABC TRANSPORTER PERMEASE YTRF"/>
    <property type="match status" value="1"/>
</dbReference>
<feature type="transmembrane region" description="Helical" evidence="8">
    <location>
        <begin position="393"/>
        <end position="415"/>
    </location>
</feature>
<feature type="transmembrane region" description="Helical" evidence="8">
    <location>
        <begin position="519"/>
        <end position="542"/>
    </location>
</feature>
<comment type="similarity">
    <text evidence="6">Belongs to the ABC-4 integral membrane protein family.</text>
</comment>
<evidence type="ECO:0000256" key="7">
    <source>
        <dbReference type="SAM" id="MobiDB-lite"/>
    </source>
</evidence>
<evidence type="ECO:0000256" key="8">
    <source>
        <dbReference type="SAM" id="Phobius"/>
    </source>
</evidence>
<dbReference type="PANTHER" id="PTHR30572">
    <property type="entry name" value="MEMBRANE COMPONENT OF TRANSPORTER-RELATED"/>
    <property type="match status" value="1"/>
</dbReference>
<accession>A0A2S8F090</accession>
<gene>
    <name evidence="11" type="ORF">C5Y96_24815</name>
</gene>
<keyword evidence="4 8" id="KW-1133">Transmembrane helix</keyword>
<dbReference type="OrthoDB" id="221467at2"/>
<evidence type="ECO:0000256" key="2">
    <source>
        <dbReference type="ARBA" id="ARBA00022475"/>
    </source>
</evidence>
<keyword evidence="2" id="KW-1003">Cell membrane</keyword>